<sequence>MSRQIHFNAFDMNCVGHQSPGLWAHPRDRSWTYKDLDYWQGLARTLERGIFDGIFIADVIGYYDVYKGSNYHAIQQAAQIPVNDPLQLAAPIALATEHLGIGITASTSFEPSRRFIPIRLPAWVLGDVLGGVPRIAWQVFQPLRCLHRRRGLIRHGPMGVHVRSGDAPAKARHPPFVQ</sequence>
<dbReference type="GO" id="GO:0004497">
    <property type="term" value="F:monooxygenase activity"/>
    <property type="evidence" value="ECO:0007669"/>
    <property type="project" value="UniProtKB-KW"/>
</dbReference>
<evidence type="ECO:0000256" key="2">
    <source>
        <dbReference type="ARBA" id="ARBA00022643"/>
    </source>
</evidence>
<dbReference type="EMBL" id="FYEH01000008">
    <property type="protein sequence ID" value="SNB71220.1"/>
    <property type="molecule type" value="Genomic_DNA"/>
</dbReference>
<evidence type="ECO:0000256" key="3">
    <source>
        <dbReference type="ARBA" id="ARBA00023002"/>
    </source>
</evidence>
<dbReference type="InterPro" id="IPR036661">
    <property type="entry name" value="Luciferase-like_sf"/>
</dbReference>
<reference evidence="5 6" key="1">
    <citation type="submission" date="2017-06" db="EMBL/GenBank/DDBJ databases">
        <authorList>
            <person name="Kim H.J."/>
            <person name="Triplett B.A."/>
        </authorList>
    </citation>
    <scope>NUCLEOTIDE SEQUENCE [LARGE SCALE GENOMIC DNA]</scope>
    <source>
        <strain evidence="5 6">B29T1</strain>
    </source>
</reference>
<keyword evidence="4 5" id="KW-0503">Monooxygenase</keyword>
<dbReference type="PANTHER" id="PTHR30011">
    <property type="entry name" value="ALKANESULFONATE MONOOXYGENASE-RELATED"/>
    <property type="match status" value="1"/>
</dbReference>
<gene>
    <name evidence="5" type="ORF">SAMN07250955_10881</name>
</gene>
<keyword evidence="1" id="KW-0285">Flavoprotein</keyword>
<protein>
    <submittedName>
        <fullName evidence="5">Luciferase-like monooxygenase</fullName>
    </submittedName>
</protein>
<evidence type="ECO:0000313" key="5">
    <source>
        <dbReference type="EMBL" id="SNB71220.1"/>
    </source>
</evidence>
<dbReference type="GO" id="GO:0016705">
    <property type="term" value="F:oxidoreductase activity, acting on paired donors, with incorporation or reduction of molecular oxygen"/>
    <property type="evidence" value="ECO:0007669"/>
    <property type="project" value="InterPro"/>
</dbReference>
<evidence type="ECO:0000256" key="4">
    <source>
        <dbReference type="ARBA" id="ARBA00023033"/>
    </source>
</evidence>
<organism evidence="5 6">
    <name type="scientific">Arboricoccus pini</name>
    <dbReference type="NCBI Taxonomy" id="1963835"/>
    <lineage>
        <taxon>Bacteria</taxon>
        <taxon>Pseudomonadati</taxon>
        <taxon>Pseudomonadota</taxon>
        <taxon>Alphaproteobacteria</taxon>
        <taxon>Geminicoccales</taxon>
        <taxon>Geminicoccaceae</taxon>
        <taxon>Arboricoccus</taxon>
    </lineage>
</organism>
<dbReference type="InterPro" id="IPR051260">
    <property type="entry name" value="Diverse_substr_monoxygenases"/>
</dbReference>
<dbReference type="Gene3D" id="3.20.20.30">
    <property type="entry name" value="Luciferase-like domain"/>
    <property type="match status" value="1"/>
</dbReference>
<dbReference type="Proteomes" id="UP000197065">
    <property type="component" value="Unassembled WGS sequence"/>
</dbReference>
<keyword evidence="2" id="KW-0288">FMN</keyword>
<dbReference type="SUPFAM" id="SSF51679">
    <property type="entry name" value="Bacterial luciferase-like"/>
    <property type="match status" value="1"/>
</dbReference>
<dbReference type="PANTHER" id="PTHR30011:SF16">
    <property type="entry name" value="C2H2 FINGER DOMAIN TRANSCRIPTION FACTOR (EUROFUNG)-RELATED"/>
    <property type="match status" value="1"/>
</dbReference>
<name>A0A212RGB8_9PROT</name>
<proteinExistence type="predicted"/>
<keyword evidence="6" id="KW-1185">Reference proteome</keyword>
<evidence type="ECO:0000256" key="1">
    <source>
        <dbReference type="ARBA" id="ARBA00022630"/>
    </source>
</evidence>
<keyword evidence="3" id="KW-0560">Oxidoreductase</keyword>
<accession>A0A212RGB8</accession>
<dbReference type="AlphaFoldDB" id="A0A212RGB8"/>
<evidence type="ECO:0000313" key="6">
    <source>
        <dbReference type="Proteomes" id="UP000197065"/>
    </source>
</evidence>